<name>A0A372GGB8_9ACTN</name>
<sequence>MRKIKTKLISGQDLRQGDVLASGDEVIEVHHDPEGTWIETFRGNFGYADGQSWRVQLPRPQR</sequence>
<accession>A0A372GGB8</accession>
<reference evidence="1 2" key="1">
    <citation type="submission" date="2018-08" db="EMBL/GenBank/DDBJ databases">
        <title>Actinomadura spongicola sp. nov., isolated from marine sponge Leucetta chagosensis.</title>
        <authorList>
            <person name="Li L."/>
            <person name="Lin H.W."/>
        </authorList>
    </citation>
    <scope>NUCLEOTIDE SEQUENCE [LARGE SCALE GENOMIC DNA]</scope>
    <source>
        <strain evidence="1 2">LHW52907</strain>
    </source>
</reference>
<dbReference type="OrthoDB" id="9853362at2"/>
<dbReference type="Proteomes" id="UP000262882">
    <property type="component" value="Unassembled WGS sequence"/>
</dbReference>
<protein>
    <submittedName>
        <fullName evidence="1">Uncharacterized protein</fullName>
    </submittedName>
</protein>
<proteinExistence type="predicted"/>
<dbReference type="EMBL" id="QVNQ01000005">
    <property type="protein sequence ID" value="RFS84129.1"/>
    <property type="molecule type" value="Genomic_DNA"/>
</dbReference>
<dbReference type="AlphaFoldDB" id="A0A372GGB8"/>
<keyword evidence="2" id="KW-1185">Reference proteome</keyword>
<gene>
    <name evidence="1" type="ORF">D0T12_18390</name>
</gene>
<comment type="caution">
    <text evidence="1">The sequence shown here is derived from an EMBL/GenBank/DDBJ whole genome shotgun (WGS) entry which is preliminary data.</text>
</comment>
<evidence type="ECO:0000313" key="1">
    <source>
        <dbReference type="EMBL" id="RFS84129.1"/>
    </source>
</evidence>
<dbReference type="RefSeq" id="WP_117400816.1">
    <property type="nucleotide sequence ID" value="NZ_QVNQ01000005.1"/>
</dbReference>
<evidence type="ECO:0000313" key="2">
    <source>
        <dbReference type="Proteomes" id="UP000262882"/>
    </source>
</evidence>
<organism evidence="1 2">
    <name type="scientific">Actinomadura spongiicola</name>
    <dbReference type="NCBI Taxonomy" id="2303421"/>
    <lineage>
        <taxon>Bacteria</taxon>
        <taxon>Bacillati</taxon>
        <taxon>Actinomycetota</taxon>
        <taxon>Actinomycetes</taxon>
        <taxon>Streptosporangiales</taxon>
        <taxon>Thermomonosporaceae</taxon>
        <taxon>Actinomadura</taxon>
    </lineage>
</organism>